<feature type="region of interest" description="Disordered" evidence="1">
    <location>
        <begin position="188"/>
        <end position="257"/>
    </location>
</feature>
<feature type="region of interest" description="Disordered" evidence="1">
    <location>
        <begin position="792"/>
        <end position="843"/>
    </location>
</feature>
<feature type="region of interest" description="Disordered" evidence="1">
    <location>
        <begin position="628"/>
        <end position="663"/>
    </location>
</feature>
<feature type="compositionally biased region" description="Polar residues" evidence="1">
    <location>
        <begin position="419"/>
        <end position="435"/>
    </location>
</feature>
<feature type="compositionally biased region" description="Polar residues" evidence="1">
    <location>
        <begin position="557"/>
        <end position="577"/>
    </location>
</feature>
<gene>
    <name evidence="2" type="ORF">PSYICH_LOCUS727</name>
</gene>
<feature type="compositionally biased region" description="Basic residues" evidence="1">
    <location>
        <begin position="87"/>
        <end position="98"/>
    </location>
</feature>
<feature type="compositionally biased region" description="Polar residues" evidence="1">
    <location>
        <begin position="639"/>
        <end position="657"/>
    </location>
</feature>
<feature type="compositionally biased region" description="Polar residues" evidence="1">
    <location>
        <begin position="245"/>
        <end position="257"/>
    </location>
</feature>
<feature type="compositionally biased region" description="Basic and acidic residues" evidence="1">
    <location>
        <begin position="460"/>
        <end position="474"/>
    </location>
</feature>
<proteinExistence type="predicted"/>
<evidence type="ECO:0000313" key="3">
    <source>
        <dbReference type="Proteomes" id="UP001153636"/>
    </source>
</evidence>
<reference evidence="2" key="1">
    <citation type="submission" date="2022-01" db="EMBL/GenBank/DDBJ databases">
        <authorList>
            <person name="King R."/>
        </authorList>
    </citation>
    <scope>NUCLEOTIDE SEQUENCE</scope>
</reference>
<keyword evidence="3" id="KW-1185">Reference proteome</keyword>
<dbReference type="OrthoDB" id="6619045at2759"/>
<feature type="compositionally biased region" description="Acidic residues" evidence="1">
    <location>
        <begin position="221"/>
        <end position="230"/>
    </location>
</feature>
<feature type="region of interest" description="Disordered" evidence="1">
    <location>
        <begin position="509"/>
        <end position="586"/>
    </location>
</feature>
<feature type="compositionally biased region" description="Basic residues" evidence="1">
    <location>
        <begin position="192"/>
        <end position="212"/>
    </location>
</feature>
<feature type="compositionally biased region" description="Basic residues" evidence="1">
    <location>
        <begin position="106"/>
        <end position="117"/>
    </location>
</feature>
<feature type="compositionally biased region" description="Basic and acidic residues" evidence="1">
    <location>
        <begin position="797"/>
        <end position="820"/>
    </location>
</feature>
<dbReference type="AlphaFoldDB" id="A0A9P0G733"/>
<feature type="compositionally biased region" description="Polar residues" evidence="1">
    <location>
        <begin position="1139"/>
        <end position="1162"/>
    </location>
</feature>
<feature type="compositionally biased region" description="Low complexity" evidence="1">
    <location>
        <begin position="1010"/>
        <end position="1041"/>
    </location>
</feature>
<organism evidence="2 3">
    <name type="scientific">Psylliodes chrysocephalus</name>
    <dbReference type="NCBI Taxonomy" id="3402493"/>
    <lineage>
        <taxon>Eukaryota</taxon>
        <taxon>Metazoa</taxon>
        <taxon>Ecdysozoa</taxon>
        <taxon>Arthropoda</taxon>
        <taxon>Hexapoda</taxon>
        <taxon>Insecta</taxon>
        <taxon>Pterygota</taxon>
        <taxon>Neoptera</taxon>
        <taxon>Endopterygota</taxon>
        <taxon>Coleoptera</taxon>
        <taxon>Polyphaga</taxon>
        <taxon>Cucujiformia</taxon>
        <taxon>Chrysomeloidea</taxon>
        <taxon>Chrysomelidae</taxon>
        <taxon>Galerucinae</taxon>
        <taxon>Alticini</taxon>
        <taxon>Psylliodes</taxon>
    </lineage>
</organism>
<feature type="compositionally biased region" description="Polar residues" evidence="1">
    <location>
        <begin position="1098"/>
        <end position="1124"/>
    </location>
</feature>
<evidence type="ECO:0000313" key="2">
    <source>
        <dbReference type="EMBL" id="CAH1099172.1"/>
    </source>
</evidence>
<feature type="region of interest" description="Disordered" evidence="1">
    <location>
        <begin position="419"/>
        <end position="474"/>
    </location>
</feature>
<feature type="region of interest" description="Disordered" evidence="1">
    <location>
        <begin position="1"/>
        <end position="127"/>
    </location>
</feature>
<feature type="compositionally biased region" description="Acidic residues" evidence="1">
    <location>
        <begin position="443"/>
        <end position="459"/>
    </location>
</feature>
<feature type="region of interest" description="Disordered" evidence="1">
    <location>
        <begin position="269"/>
        <end position="289"/>
    </location>
</feature>
<dbReference type="Proteomes" id="UP001153636">
    <property type="component" value="Chromosome 1"/>
</dbReference>
<feature type="compositionally biased region" description="Basic and acidic residues" evidence="1">
    <location>
        <begin position="1128"/>
        <end position="1138"/>
    </location>
</feature>
<protein>
    <submittedName>
        <fullName evidence="2">Uncharacterized protein</fullName>
    </submittedName>
</protein>
<evidence type="ECO:0000256" key="1">
    <source>
        <dbReference type="SAM" id="MobiDB-lite"/>
    </source>
</evidence>
<accession>A0A9P0G733</accession>
<feature type="compositionally biased region" description="Pro residues" evidence="1">
    <location>
        <begin position="1"/>
        <end position="11"/>
    </location>
</feature>
<name>A0A9P0G733_9CUCU</name>
<sequence>MNNGPLPPVPDLIPISAIRKRPPSNNNSDGISDGGPLECAPCASNRSEVMGEQRPRRRRSANQPAVKLIDTTGSRGLSAAPQAPLSRKARPERHRKSDRRRESRKLTRTRSSSKHSKSREINSSLAKFPQTPRVNPIFVWVRQEDTRIVDVKCEDYDKRNRILLTKTAQGWRAIPRTETLVPTLKEAVRDQNHHHHHHKNKKSRKEKVRRRSTGVQVCSDIEQDDEEETPQEQQESDNHFDDKQSGNSPPWMSTDNVNVESLLPSHTIKVKRSTSPNHSPERDSNVNSAVSHCAQTPTIKCSADKICDVSPLDNLLAVAELEFKQQIQSEEWNKTTESSIIPNEEAIVAFNTFEQTDEDKEFMKNLETLNNLIDSEKSKLDLTDDLSHEKTEECDYNDDDDNNNLAMDDILSRLEQSLQSPECTETNNCDTSSQNKKQKVAEEEREVEENEEEEEEEDETKMHFDSDNETDLKSVPEFQNYFEEADPKMTEEKEENEVDYVKPEIINLVESSTNDDEDGNIPDDTPTDLSVKIHKPCLDETDNCNTIEEPTDLSVPKNVSSPRPQSQNSEAIQSPQPSGIPAVPQSPDIVSTTVNVSSKPKSIFLESLLTNCTKKMALNSEVTITPQREPLDLGKSRKSASPTVTCSEEINSSQSEPPTKKIKSVDITLKTLLDADIQKHKTENKSSDKSFTETPKLLELLQTETEIDPLVQLKQLLSDPTQDVPDPLLVPKERFSQILINPGTEIPKLLKERPELRLPQALAYPQIMQDPNMLVINLNHLESILCNKNSLTPTSKSHSEPKIHDKHDKNSEKSPTETNHHSPSSTKKKSEKESGTKQNSSVENQTKVFNELANDINSATQAAFTQMPWFPYINQLEAMALSNNPEFLKMITSMHHSFYMNQLPELFANMRPPVSPMGFPIQPPMNYTNPLEFNMWQEAMLQAQFMRNKPVENNEQNMFKNYIEKMNAQGNRHAMNNCMNPRMQSSNKQQNYSNSYYQKDHNSHQNPYGNYNSYTSKSSQSSQQNMPSQSSSSHQRYSSNQKHQGNHFPSKSSNNFPNQTSQNFGYLYSQMSDMEKHQYMQNFNIGSQEQLHQNFQNTMRKETSNVPQKQKPPSKSFSNPSVPQKSVPHQEHQKERSHPSGSDSTKLQTTQPIDLSGSTTSGGKLKVKQHLIDPANTPKLLKQHDDVPEVGSTTASIEEMQDAHKHLWHPLFGK</sequence>
<feature type="region of interest" description="Disordered" evidence="1">
    <location>
        <begin position="1098"/>
        <end position="1165"/>
    </location>
</feature>
<feature type="compositionally biased region" description="Polar residues" evidence="1">
    <location>
        <begin position="1047"/>
        <end position="1061"/>
    </location>
</feature>
<dbReference type="EMBL" id="OV651813">
    <property type="protein sequence ID" value="CAH1099172.1"/>
    <property type="molecule type" value="Genomic_DNA"/>
</dbReference>
<feature type="region of interest" description="Disordered" evidence="1">
    <location>
        <begin position="994"/>
        <end position="1061"/>
    </location>
</feature>